<protein>
    <recommendedName>
        <fullName evidence="5">Cell division protein ZapD</fullName>
    </recommendedName>
    <alternativeName>
        <fullName evidence="5">Z ring-associated protein D</fullName>
    </alternativeName>
</protein>
<comment type="similarity">
    <text evidence="5">Belongs to the ZapD family.</text>
</comment>
<evidence type="ECO:0000256" key="1">
    <source>
        <dbReference type="ARBA" id="ARBA00022490"/>
    </source>
</evidence>
<dbReference type="InterPro" id="IPR027462">
    <property type="entry name" value="ZapD_C"/>
</dbReference>
<dbReference type="Proteomes" id="UP000245838">
    <property type="component" value="Chromosome sggmmb4_Chromosome"/>
</dbReference>
<dbReference type="Gene3D" id="2.60.440.10">
    <property type="entry name" value="YacF-like domains"/>
    <property type="match status" value="1"/>
</dbReference>
<keyword evidence="2 5" id="KW-0132">Cell division</keyword>
<dbReference type="RefSeq" id="WP_166506400.1">
    <property type="nucleotide sequence ID" value="NZ_LN854557.1"/>
</dbReference>
<keyword evidence="4 5" id="KW-0131">Cell cycle</keyword>
<dbReference type="FunFam" id="2.60.440.10:FF:000001">
    <property type="entry name" value="Cell division protein ZapD"/>
    <property type="match status" value="1"/>
</dbReference>
<gene>
    <name evidence="5 6" type="primary">zapD</name>
    <name evidence="6" type="ORF">SGGMMB4_01077</name>
</gene>
<dbReference type="NCBIfam" id="NF003655">
    <property type="entry name" value="PRK05287.1-3"/>
    <property type="match status" value="1"/>
</dbReference>
<dbReference type="NCBIfam" id="NF003653">
    <property type="entry name" value="PRK05287.1-1"/>
    <property type="match status" value="1"/>
</dbReference>
<dbReference type="Gene3D" id="1.10.3900.10">
    <property type="entry name" value="YacF-like"/>
    <property type="match status" value="1"/>
</dbReference>
<comment type="subunit">
    <text evidence="5">Interacts with FtsZ.</text>
</comment>
<dbReference type="SUPFAM" id="SSF160950">
    <property type="entry name" value="YacF-like"/>
    <property type="match status" value="1"/>
</dbReference>
<dbReference type="InterPro" id="IPR036268">
    <property type="entry name" value="ZapD_sf"/>
</dbReference>
<evidence type="ECO:0000256" key="2">
    <source>
        <dbReference type="ARBA" id="ARBA00022618"/>
    </source>
</evidence>
<proteinExistence type="inferred from homology"/>
<dbReference type="HAMAP" id="MF_01092">
    <property type="entry name" value="ZapD"/>
    <property type="match status" value="1"/>
</dbReference>
<dbReference type="InterPro" id="IPR009777">
    <property type="entry name" value="ZapD"/>
</dbReference>
<comment type="function">
    <text evidence="5">Cell division factor that enhances FtsZ-ring assembly. Directly interacts with FtsZ and promotes bundling of FtsZ protofilaments, with a reduction in FtsZ GTPase activity.</text>
</comment>
<dbReference type="Pfam" id="PF07072">
    <property type="entry name" value="ZapD"/>
    <property type="match status" value="1"/>
</dbReference>
<dbReference type="GO" id="GO:0032153">
    <property type="term" value="C:cell division site"/>
    <property type="evidence" value="ECO:0007669"/>
    <property type="project" value="TreeGrafter"/>
</dbReference>
<accession>A0A193QGU7</accession>
<keyword evidence="1 5" id="KW-0963">Cytoplasm</keyword>
<evidence type="ECO:0000256" key="3">
    <source>
        <dbReference type="ARBA" id="ARBA00023210"/>
    </source>
</evidence>
<dbReference type="PANTHER" id="PTHR39455">
    <property type="entry name" value="CELL DIVISION PROTEIN ZAPD"/>
    <property type="match status" value="1"/>
</dbReference>
<reference evidence="6 7" key="1">
    <citation type="submission" date="2015-05" db="EMBL/GenBank/DDBJ databases">
        <authorList>
            <person name="Goodhead I."/>
        </authorList>
    </citation>
    <scope>NUCLEOTIDE SEQUENCE [LARGE SCALE GENOMIC DNA]</scope>
    <source>
        <strain evidence="7">morsitans</strain>
    </source>
</reference>
<dbReference type="PANTHER" id="PTHR39455:SF1">
    <property type="entry name" value="CELL DIVISION PROTEIN ZAPD"/>
    <property type="match status" value="1"/>
</dbReference>
<evidence type="ECO:0000256" key="4">
    <source>
        <dbReference type="ARBA" id="ARBA00023306"/>
    </source>
</evidence>
<evidence type="ECO:0000256" key="5">
    <source>
        <dbReference type="HAMAP-Rule" id="MF_01092"/>
    </source>
</evidence>
<keyword evidence="3 5" id="KW-0717">Septation</keyword>
<name>A0A193QGU7_SODGM</name>
<dbReference type="EMBL" id="LN854557">
    <property type="protein sequence ID" value="CRL44145.1"/>
    <property type="molecule type" value="Genomic_DNA"/>
</dbReference>
<sequence>MSNVYSTTVLFEHPLNEKMRTWLRLEFLLQQLYRHPALSETANTLTFFRTLADLLDVLERGDIRSEILKELDRQQQKLLQWEGVPGVNSERVSALRTEFKRCATTLMAAPRLGQLLREDRLIGAVRQRLSIPGGGCSFDLPALHIWLHLPQPQRDTQVNGWLQTLDPLNAALTRILDIVRHSGPFKNQISLNGFFQDNDGDGDGDLLRLRISVEHQLYPQVSGHKTRYAIRFLSLDSENGVVPNRLPFELACC</sequence>
<evidence type="ECO:0000313" key="6">
    <source>
        <dbReference type="EMBL" id="CRL44145.1"/>
    </source>
</evidence>
<evidence type="ECO:0000313" key="7">
    <source>
        <dbReference type="Proteomes" id="UP000245838"/>
    </source>
</evidence>
<dbReference type="GO" id="GO:0043093">
    <property type="term" value="P:FtsZ-dependent cytokinesis"/>
    <property type="evidence" value="ECO:0007669"/>
    <property type="project" value="UniProtKB-UniRule"/>
</dbReference>
<comment type="subcellular location">
    <subcellularLocation>
        <location evidence="5">Cytoplasm</location>
    </subcellularLocation>
    <text evidence="5">Localizes to mid-cell in an FtsZ-dependent manner.</text>
</comment>
<dbReference type="GO" id="GO:0000917">
    <property type="term" value="P:division septum assembly"/>
    <property type="evidence" value="ECO:0007669"/>
    <property type="project" value="UniProtKB-KW"/>
</dbReference>
<dbReference type="AlphaFoldDB" id="A0A193QGU7"/>
<dbReference type="GO" id="GO:0005737">
    <property type="term" value="C:cytoplasm"/>
    <property type="evidence" value="ECO:0007669"/>
    <property type="project" value="UniProtKB-SubCell"/>
</dbReference>
<organism evidence="6 7">
    <name type="scientific">Sodalis glossinidius (strain morsitans)</name>
    <dbReference type="NCBI Taxonomy" id="343509"/>
    <lineage>
        <taxon>Bacteria</taxon>
        <taxon>Pseudomonadati</taxon>
        <taxon>Pseudomonadota</taxon>
        <taxon>Gammaproteobacteria</taxon>
        <taxon>Enterobacterales</taxon>
        <taxon>Bruguierivoracaceae</taxon>
        <taxon>Sodalis</taxon>
    </lineage>
</organism>